<evidence type="ECO:0000256" key="1">
    <source>
        <dbReference type="SAM" id="Phobius"/>
    </source>
</evidence>
<feature type="transmembrane region" description="Helical" evidence="1">
    <location>
        <begin position="223"/>
        <end position="243"/>
    </location>
</feature>
<keyword evidence="3" id="KW-0645">Protease</keyword>
<feature type="transmembrane region" description="Helical" evidence="1">
    <location>
        <begin position="250"/>
        <end position="270"/>
    </location>
</feature>
<protein>
    <submittedName>
        <fullName evidence="3">CAAX protease self-immunity family protein</fullName>
    </submittedName>
</protein>
<gene>
    <name evidence="3" type="ORF">GFC30_2975</name>
</gene>
<keyword evidence="1" id="KW-0472">Membrane</keyword>
<evidence type="ECO:0000313" key="4">
    <source>
        <dbReference type="Proteomes" id="UP000076865"/>
    </source>
</evidence>
<geneLocation type="plasmid" evidence="4">
    <name>pdsm15939_1</name>
</geneLocation>
<evidence type="ECO:0000259" key="2">
    <source>
        <dbReference type="Pfam" id="PF02517"/>
    </source>
</evidence>
<dbReference type="OrthoDB" id="2913949at2"/>
<keyword evidence="3" id="KW-0614">Plasmid</keyword>
<keyword evidence="1" id="KW-1133">Transmembrane helix</keyword>
<dbReference type="AlphaFoldDB" id="A0A160F852"/>
<dbReference type="GO" id="GO:0080120">
    <property type="term" value="P:CAAX-box protein maturation"/>
    <property type="evidence" value="ECO:0007669"/>
    <property type="project" value="UniProtKB-ARBA"/>
</dbReference>
<dbReference type="RefSeq" id="WP_066327480.1">
    <property type="nucleotide sequence ID" value="NZ_CP015439.1"/>
</dbReference>
<organism evidence="3 4">
    <name type="scientific">Anoxybacteroides amylolyticum</name>
    <dbReference type="NCBI Taxonomy" id="294699"/>
    <lineage>
        <taxon>Bacteria</taxon>
        <taxon>Bacillati</taxon>
        <taxon>Bacillota</taxon>
        <taxon>Bacilli</taxon>
        <taxon>Bacillales</taxon>
        <taxon>Anoxybacillaceae</taxon>
        <taxon>Anoxybacteroides</taxon>
    </lineage>
</organism>
<feature type="transmembrane region" description="Helical" evidence="1">
    <location>
        <begin position="461"/>
        <end position="481"/>
    </location>
</feature>
<sequence>MWLIAVVVSILSLFLFLKFRDRAYKQENDKLVLPSKQVAIEWAIVAVKRLTTIDVSDWDTYAAFWHDRETINRLHHLGMLDEVRILVHRWGLLESWRVRFVKNDTTILVGIAPNGEIIHLQVEGQLRNDDVHKFESSNLLAVLNIDNPHGFWSEARLIGEGQVEGISDREKERTFWYLIQSPKVRLRVSVTIYQGIVWQVHMEPEIFAPTLSQVVQREFLDKVLNLSGVLGSFIASVIGLLIITIEGGKLNWNFGGVLAAIILFAVVLVTNDGFEFSMINSYDVRVNKRAIRMLTLVMSLFQAIATMCVVLISTSVGLFLTEQIGISAFEHPVNQIIVGVTAGIACLGGMTWLNAMLQSTGKVRIAPELSDYTMFVSGYNWKGALSMSLQSSIGEEAIYRLMGIPVIVWLTHKPWLAVLVTSLLWAIIHTGTGTHPRIIRWSEIVALGFVMGELYLQYGFIAALVAHFIHNFILMLAPIALTKSKMNRKALPINNAVTKG</sequence>
<reference evidence="3 4" key="1">
    <citation type="journal article" date="2006" name="Syst. Appl. Microbiol.">
        <title>Anoxybacillus amylolyticus sp. nov., a thermophilic amylase producing bacterium isolated from Mount Rittmann (Antarctica).</title>
        <authorList>
            <person name="Poli A."/>
            <person name="Esposito E."/>
            <person name="Lama L."/>
            <person name="Orlando P."/>
            <person name="Nicolaus G."/>
            <person name="de Appolonia F."/>
            <person name="Gambacorta A."/>
            <person name="Nicolaus B."/>
        </authorList>
    </citation>
    <scope>NUCLEOTIDE SEQUENCE [LARGE SCALE GENOMIC DNA]</scope>
    <source>
        <strain evidence="3 4">DSM 15939</strain>
        <plasmid evidence="4">Plasmid pdsm15939_1</plasmid>
    </source>
</reference>
<name>A0A160F852_9BACL</name>
<dbReference type="GO" id="GO:0006508">
    <property type="term" value="P:proteolysis"/>
    <property type="evidence" value="ECO:0007669"/>
    <property type="project" value="UniProtKB-KW"/>
</dbReference>
<keyword evidence="1" id="KW-0812">Transmembrane</keyword>
<feature type="transmembrane region" description="Helical" evidence="1">
    <location>
        <begin position="290"/>
        <end position="321"/>
    </location>
</feature>
<keyword evidence="4" id="KW-1185">Reference proteome</keyword>
<dbReference type="Pfam" id="PF02517">
    <property type="entry name" value="Rce1-like"/>
    <property type="match status" value="1"/>
</dbReference>
<dbReference type="Proteomes" id="UP000076865">
    <property type="component" value="Plasmid pDSM15939_1"/>
</dbReference>
<dbReference type="KEGG" id="aamy:GFC30_2975"/>
<keyword evidence="3" id="KW-0378">Hydrolase</keyword>
<evidence type="ECO:0000313" key="3">
    <source>
        <dbReference type="EMBL" id="ANB62325.1"/>
    </source>
</evidence>
<proteinExistence type="predicted"/>
<feature type="transmembrane region" description="Helical" evidence="1">
    <location>
        <begin position="333"/>
        <end position="353"/>
    </location>
</feature>
<feature type="domain" description="CAAX prenyl protease 2/Lysostaphin resistance protein A-like" evidence="2">
    <location>
        <begin position="384"/>
        <end position="473"/>
    </location>
</feature>
<feature type="transmembrane region" description="Helical" evidence="1">
    <location>
        <begin position="406"/>
        <end position="426"/>
    </location>
</feature>
<accession>A0A160F852</accession>
<dbReference type="PATRIC" id="fig|294699.3.peg.3066"/>
<dbReference type="InterPro" id="IPR003675">
    <property type="entry name" value="Rce1/LyrA-like_dom"/>
</dbReference>
<dbReference type="EMBL" id="CP015439">
    <property type="protein sequence ID" value="ANB62325.1"/>
    <property type="molecule type" value="Genomic_DNA"/>
</dbReference>
<dbReference type="GO" id="GO:0004175">
    <property type="term" value="F:endopeptidase activity"/>
    <property type="evidence" value="ECO:0007669"/>
    <property type="project" value="UniProtKB-ARBA"/>
</dbReference>